<dbReference type="InterPro" id="IPR006076">
    <property type="entry name" value="FAD-dep_OxRdtase"/>
</dbReference>
<dbReference type="SUPFAM" id="SSF54373">
    <property type="entry name" value="FAD-linked reductases, C-terminal domain"/>
    <property type="match status" value="1"/>
</dbReference>
<dbReference type="GO" id="GO:0071949">
    <property type="term" value="F:FAD binding"/>
    <property type="evidence" value="ECO:0007669"/>
    <property type="project" value="InterPro"/>
</dbReference>
<evidence type="ECO:0000256" key="7">
    <source>
        <dbReference type="PIRSR" id="PIRSR000189-1"/>
    </source>
</evidence>
<comment type="caution">
    <text evidence="9">The sequence shown here is derived from an EMBL/GenBank/DDBJ whole genome shotgun (WGS) entry which is preliminary data.</text>
</comment>
<feature type="binding site" evidence="7">
    <location>
        <position position="307"/>
    </location>
    <ligand>
        <name>D-dopa</name>
        <dbReference type="ChEBI" id="CHEBI:149689"/>
    </ligand>
</feature>
<feature type="binding site" evidence="7">
    <location>
        <position position="277"/>
    </location>
    <ligand>
        <name>D-dopa</name>
        <dbReference type="ChEBI" id="CHEBI:149689"/>
    </ligand>
</feature>
<comment type="subcellular location">
    <subcellularLocation>
        <location evidence="2">Peroxisome matrix</location>
    </subcellularLocation>
</comment>
<dbReference type="AlphaFoldDB" id="A0AA36FRD4"/>
<dbReference type="SUPFAM" id="SSF51971">
    <property type="entry name" value="Nucleotide-binding domain"/>
    <property type="match status" value="1"/>
</dbReference>
<feature type="non-terminal residue" evidence="9">
    <location>
        <position position="1"/>
    </location>
</feature>
<dbReference type="InterPro" id="IPR023209">
    <property type="entry name" value="DAO"/>
</dbReference>
<dbReference type="PROSITE" id="PS00677">
    <property type="entry name" value="DAO"/>
    <property type="match status" value="1"/>
</dbReference>
<dbReference type="GO" id="GO:0003884">
    <property type="term" value="F:D-amino-acid oxidase activity"/>
    <property type="evidence" value="ECO:0007669"/>
    <property type="project" value="InterPro"/>
</dbReference>
<dbReference type="PANTHER" id="PTHR11530">
    <property type="entry name" value="D-AMINO ACID OXIDASE"/>
    <property type="match status" value="1"/>
</dbReference>
<dbReference type="PANTHER" id="PTHR11530:SF11">
    <property type="entry name" value="D-ASPARTATE OXIDASE"/>
    <property type="match status" value="1"/>
</dbReference>
<proteinExistence type="inferred from homology"/>
<keyword evidence="10" id="KW-1185">Reference proteome</keyword>
<evidence type="ECO:0000256" key="1">
    <source>
        <dbReference type="ARBA" id="ARBA00001974"/>
    </source>
</evidence>
<evidence type="ECO:0000256" key="2">
    <source>
        <dbReference type="ARBA" id="ARBA00004253"/>
    </source>
</evidence>
<keyword evidence="5 7" id="KW-0274">FAD</keyword>
<dbReference type="PROSITE" id="PS51257">
    <property type="entry name" value="PROKAR_LIPOPROTEIN"/>
    <property type="match status" value="1"/>
</dbReference>
<comment type="cofactor">
    <cofactor evidence="1 7">
        <name>FAD</name>
        <dbReference type="ChEBI" id="CHEBI:57692"/>
    </cofactor>
</comment>
<evidence type="ECO:0000313" key="9">
    <source>
        <dbReference type="EMBL" id="CAJ0564591.1"/>
    </source>
</evidence>
<dbReference type="Pfam" id="PF01266">
    <property type="entry name" value="DAO"/>
    <property type="match status" value="1"/>
</dbReference>
<evidence type="ECO:0000256" key="5">
    <source>
        <dbReference type="ARBA" id="ARBA00022827"/>
    </source>
</evidence>
<feature type="binding site" evidence="7">
    <location>
        <position position="222"/>
    </location>
    <ligand>
        <name>D-dopa</name>
        <dbReference type="ChEBI" id="CHEBI:149689"/>
    </ligand>
</feature>
<accession>A0AA36FRD4</accession>
<evidence type="ECO:0000313" key="10">
    <source>
        <dbReference type="Proteomes" id="UP001177023"/>
    </source>
</evidence>
<protein>
    <recommendedName>
        <fullName evidence="8">FAD dependent oxidoreductase domain-containing protein</fullName>
    </recommendedName>
</protein>
<dbReference type="EMBL" id="CATQJA010000898">
    <property type="protein sequence ID" value="CAJ0564591.1"/>
    <property type="molecule type" value="Genomic_DNA"/>
</dbReference>
<name>A0AA36FRD4_9BILA</name>
<dbReference type="Gene3D" id="3.40.50.720">
    <property type="entry name" value="NAD(P)-binding Rossmann-like Domain"/>
    <property type="match status" value="1"/>
</dbReference>
<feature type="binding site" evidence="7">
    <location>
        <begin position="306"/>
        <end position="311"/>
    </location>
    <ligand>
        <name>FAD</name>
        <dbReference type="ChEBI" id="CHEBI:57692"/>
    </ligand>
</feature>
<dbReference type="InterPro" id="IPR006181">
    <property type="entry name" value="D-amino_acid_oxidase_CS"/>
</dbReference>
<dbReference type="Gene3D" id="3.30.9.10">
    <property type="entry name" value="D-Amino Acid Oxidase, subunit A, domain 2"/>
    <property type="match status" value="1"/>
</dbReference>
<dbReference type="PIRSF" id="PIRSF000189">
    <property type="entry name" value="D-aa_oxidase"/>
    <property type="match status" value="1"/>
</dbReference>
<dbReference type="GO" id="GO:0019478">
    <property type="term" value="P:D-amino acid catabolic process"/>
    <property type="evidence" value="ECO:0007669"/>
    <property type="project" value="TreeGrafter"/>
</dbReference>
<evidence type="ECO:0000256" key="6">
    <source>
        <dbReference type="ARBA" id="ARBA00023002"/>
    </source>
</evidence>
<sequence>MPKRIAVVGAGIIGLSQACELQKKFPDAEITIVAGEFSPDLTSDIAAGFWHPYLLGESIPPETLKRWLGATFSYILGYARSHPTHGAMIISGYEFLRKAVPRPEFADFFLQFRELPADEILAVRGTKAYPAEQGWFYTTVFLETGLHMRYLLKKFRQNGGIIQKRILESLDDLGNKYDAIVNCSGLGAIKLVGDKTVHPIRGQVIRVKCPTIKHFYLDDEMYILPNSETTVLGGTAEKDDWDLSVRPATAKWIFEENAKRMPALREAEIVSHRVGLRPGRHSPRVELENRMVAGKMTPVIHNYGHGGSGVTLFQGCAIDGVELVGKALESQRSPTSKL</sequence>
<evidence type="ECO:0000256" key="4">
    <source>
        <dbReference type="ARBA" id="ARBA00022630"/>
    </source>
</evidence>
<gene>
    <name evidence="9" type="ORF">MSPICULIGERA_LOCUS3265</name>
</gene>
<evidence type="ECO:0000256" key="3">
    <source>
        <dbReference type="ARBA" id="ARBA00006730"/>
    </source>
</evidence>
<reference evidence="9" key="1">
    <citation type="submission" date="2023-06" db="EMBL/GenBank/DDBJ databases">
        <authorList>
            <person name="Delattre M."/>
        </authorList>
    </citation>
    <scope>NUCLEOTIDE SEQUENCE</scope>
    <source>
        <strain evidence="9">AF72</strain>
    </source>
</reference>
<comment type="similarity">
    <text evidence="3">Belongs to the DAMOX/DASOX family.</text>
</comment>
<organism evidence="9 10">
    <name type="scientific">Mesorhabditis spiculigera</name>
    <dbReference type="NCBI Taxonomy" id="96644"/>
    <lineage>
        <taxon>Eukaryota</taxon>
        <taxon>Metazoa</taxon>
        <taxon>Ecdysozoa</taxon>
        <taxon>Nematoda</taxon>
        <taxon>Chromadorea</taxon>
        <taxon>Rhabditida</taxon>
        <taxon>Rhabditina</taxon>
        <taxon>Rhabditomorpha</taxon>
        <taxon>Rhabditoidea</taxon>
        <taxon>Rhabditidae</taxon>
        <taxon>Mesorhabditinae</taxon>
        <taxon>Mesorhabditis</taxon>
    </lineage>
</organism>
<feature type="binding site" evidence="7">
    <location>
        <begin position="42"/>
        <end position="43"/>
    </location>
    <ligand>
        <name>FAD</name>
        <dbReference type="ChEBI" id="CHEBI:57692"/>
    </ligand>
</feature>
<keyword evidence="6" id="KW-0560">Oxidoreductase</keyword>
<dbReference type="Proteomes" id="UP001177023">
    <property type="component" value="Unassembled WGS sequence"/>
</dbReference>
<evidence type="ECO:0000259" key="8">
    <source>
        <dbReference type="Pfam" id="PF01266"/>
    </source>
</evidence>
<feature type="domain" description="FAD dependent oxidoreductase" evidence="8">
    <location>
        <begin position="4"/>
        <end position="317"/>
    </location>
</feature>
<keyword evidence="4" id="KW-0285">Flavoprotein</keyword>
<dbReference type="GO" id="GO:0005782">
    <property type="term" value="C:peroxisomal matrix"/>
    <property type="evidence" value="ECO:0007669"/>
    <property type="project" value="UniProtKB-SubCell"/>
</dbReference>